<evidence type="ECO:0000256" key="5">
    <source>
        <dbReference type="ARBA" id="ARBA00023015"/>
    </source>
</evidence>
<feature type="domain" description="SBP-type" evidence="11">
    <location>
        <begin position="167"/>
        <end position="244"/>
    </location>
</feature>
<keyword evidence="8" id="KW-0539">Nucleus</keyword>
<keyword evidence="13" id="KW-1185">Reference proteome</keyword>
<evidence type="ECO:0000256" key="6">
    <source>
        <dbReference type="ARBA" id="ARBA00023125"/>
    </source>
</evidence>
<dbReference type="SUPFAM" id="SSF103612">
    <property type="entry name" value="SBT domain"/>
    <property type="match status" value="1"/>
</dbReference>
<sequence length="414" mass="43916">MMHRSGSGEHFAPSIMSFAGLEGGGGGGGGGGSSSQKQHMIWDWEATSSHNHSSTTSAIPSATTALHNHAFFSGGGGEPPFVDCPPPLLPMNSFPFYLPPMASSVLSEYPMGLIKSEDASESSGYGRIGLNLGHRTYFSSGDHALAIDRLFAAGSTRGLLYPLSNQPPRCQAEGCKADFSGAKHYHRRHKVCELHSKATAVIVAGLQQRFCQQCSRFHVLAEFDEAKRSCRKRLADHNRRRRKPQGQTPHTTAPPAAANSSSSSKNTATNSSGGEKTKAQTQNSTRDVNTSTHTTKNGPALLSLGGVAVEKEGIPGSNNIAMYQAQGVAINVAVREEKVSQHKKQQQHNSSSSSAFKNSAYFQPHNDLFSSPSSQGAGIGGVVSTSGQSGASDHHHLGSLFGLGHQALFEVDYM</sequence>
<keyword evidence="2" id="KW-0479">Metal-binding</keyword>
<gene>
    <name evidence="12" type="ORF">Cni_G27827</name>
</gene>
<comment type="subcellular location">
    <subcellularLocation>
        <location evidence="1">Nucleus</location>
    </subcellularLocation>
</comment>
<evidence type="ECO:0000256" key="2">
    <source>
        <dbReference type="ARBA" id="ARBA00022723"/>
    </source>
</evidence>
<dbReference type="InterPro" id="IPR036893">
    <property type="entry name" value="SBP_sf"/>
</dbReference>
<dbReference type="InterPro" id="IPR004333">
    <property type="entry name" value="SBP_dom"/>
</dbReference>
<evidence type="ECO:0000313" key="12">
    <source>
        <dbReference type="EMBL" id="WOL19030.1"/>
    </source>
</evidence>
<name>A0AAQ3L238_9LILI</name>
<feature type="compositionally biased region" description="Low complexity" evidence="10">
    <location>
        <begin position="248"/>
        <end position="272"/>
    </location>
</feature>
<evidence type="ECO:0000256" key="8">
    <source>
        <dbReference type="ARBA" id="ARBA00023242"/>
    </source>
</evidence>
<dbReference type="Gene3D" id="4.10.1100.10">
    <property type="entry name" value="Transcription factor, SBP-box domain"/>
    <property type="match status" value="1"/>
</dbReference>
<dbReference type="Proteomes" id="UP001327560">
    <property type="component" value="Chromosome 9"/>
</dbReference>
<evidence type="ECO:0000256" key="10">
    <source>
        <dbReference type="SAM" id="MobiDB-lite"/>
    </source>
</evidence>
<dbReference type="PANTHER" id="PTHR31251">
    <property type="entry name" value="SQUAMOSA PROMOTER-BINDING-LIKE PROTEIN 4"/>
    <property type="match status" value="1"/>
</dbReference>
<feature type="compositionally biased region" description="Polar residues" evidence="10">
    <location>
        <begin position="279"/>
        <end position="297"/>
    </location>
</feature>
<keyword evidence="3 9" id="KW-0863">Zinc-finger</keyword>
<dbReference type="PROSITE" id="PS51141">
    <property type="entry name" value="ZF_SBP"/>
    <property type="match status" value="1"/>
</dbReference>
<evidence type="ECO:0000256" key="4">
    <source>
        <dbReference type="ARBA" id="ARBA00022833"/>
    </source>
</evidence>
<dbReference type="GO" id="GO:0003677">
    <property type="term" value="F:DNA binding"/>
    <property type="evidence" value="ECO:0007669"/>
    <property type="project" value="UniProtKB-KW"/>
</dbReference>
<dbReference type="Pfam" id="PF03110">
    <property type="entry name" value="SBP"/>
    <property type="match status" value="1"/>
</dbReference>
<feature type="region of interest" description="Disordered" evidence="10">
    <location>
        <begin position="16"/>
        <end position="37"/>
    </location>
</feature>
<keyword evidence="6" id="KW-0238">DNA-binding</keyword>
<dbReference type="EMBL" id="CP136898">
    <property type="protein sequence ID" value="WOL19030.1"/>
    <property type="molecule type" value="Genomic_DNA"/>
</dbReference>
<dbReference type="InterPro" id="IPR044817">
    <property type="entry name" value="SBP-like"/>
</dbReference>
<evidence type="ECO:0000256" key="3">
    <source>
        <dbReference type="ARBA" id="ARBA00022771"/>
    </source>
</evidence>
<dbReference type="GO" id="GO:0008270">
    <property type="term" value="F:zinc ion binding"/>
    <property type="evidence" value="ECO:0007669"/>
    <property type="project" value="UniProtKB-KW"/>
</dbReference>
<dbReference type="PANTHER" id="PTHR31251:SF169">
    <property type="entry name" value="SQUAMOSA PROMOTER-BINDING-LIKE PROTEIN 8"/>
    <property type="match status" value="1"/>
</dbReference>
<dbReference type="GO" id="GO:0005634">
    <property type="term" value="C:nucleus"/>
    <property type="evidence" value="ECO:0007669"/>
    <property type="project" value="UniProtKB-SubCell"/>
</dbReference>
<evidence type="ECO:0000256" key="9">
    <source>
        <dbReference type="PROSITE-ProRule" id="PRU00470"/>
    </source>
</evidence>
<feature type="compositionally biased region" description="Gly residues" evidence="10">
    <location>
        <begin position="21"/>
        <end position="33"/>
    </location>
</feature>
<protein>
    <submittedName>
        <fullName evidence="12">Squamosa promoter-binding-like protein 10</fullName>
    </submittedName>
</protein>
<evidence type="ECO:0000313" key="13">
    <source>
        <dbReference type="Proteomes" id="UP001327560"/>
    </source>
</evidence>
<evidence type="ECO:0000256" key="1">
    <source>
        <dbReference type="ARBA" id="ARBA00004123"/>
    </source>
</evidence>
<feature type="region of interest" description="Disordered" evidence="10">
    <location>
        <begin position="233"/>
        <end position="300"/>
    </location>
</feature>
<accession>A0AAQ3L238</accession>
<evidence type="ECO:0000259" key="11">
    <source>
        <dbReference type="PROSITE" id="PS51141"/>
    </source>
</evidence>
<keyword evidence="4" id="KW-0862">Zinc</keyword>
<dbReference type="AlphaFoldDB" id="A0AAQ3L238"/>
<reference evidence="12 13" key="1">
    <citation type="submission" date="2023-10" db="EMBL/GenBank/DDBJ databases">
        <title>Chromosome-scale genome assembly provides insights into flower coloration mechanisms of Canna indica.</title>
        <authorList>
            <person name="Li C."/>
        </authorList>
    </citation>
    <scope>NUCLEOTIDE SEQUENCE [LARGE SCALE GENOMIC DNA]</scope>
    <source>
        <tissue evidence="12">Flower</tissue>
    </source>
</reference>
<dbReference type="FunFam" id="4.10.1100.10:FF:000001">
    <property type="entry name" value="Squamosa promoter-binding-like protein 14"/>
    <property type="match status" value="1"/>
</dbReference>
<organism evidence="12 13">
    <name type="scientific">Canna indica</name>
    <name type="common">Indian-shot</name>
    <dbReference type="NCBI Taxonomy" id="4628"/>
    <lineage>
        <taxon>Eukaryota</taxon>
        <taxon>Viridiplantae</taxon>
        <taxon>Streptophyta</taxon>
        <taxon>Embryophyta</taxon>
        <taxon>Tracheophyta</taxon>
        <taxon>Spermatophyta</taxon>
        <taxon>Magnoliopsida</taxon>
        <taxon>Liliopsida</taxon>
        <taxon>Zingiberales</taxon>
        <taxon>Cannaceae</taxon>
        <taxon>Canna</taxon>
    </lineage>
</organism>
<keyword evidence="7" id="KW-0804">Transcription</keyword>
<proteinExistence type="predicted"/>
<evidence type="ECO:0000256" key="7">
    <source>
        <dbReference type="ARBA" id="ARBA00023163"/>
    </source>
</evidence>
<keyword evidence="5" id="KW-0805">Transcription regulation</keyword>